<dbReference type="AlphaFoldDB" id="A0A1X7JD45"/>
<dbReference type="Proteomes" id="UP000193309">
    <property type="component" value="Unassembled WGS sequence"/>
</dbReference>
<dbReference type="STRING" id="1610489.SAMN06295981_1477"/>
<sequence>MTEPCGGRCEDIQAQLCALFDPSTTPERAREILQIVAECPHCHGRLESEQEIRALLRRCCTSEASAPAALRQRITMEIRQMRVTRYQG</sequence>
<protein>
    <submittedName>
        <fullName evidence="1">Mycothiol system anti-sigma-R factor</fullName>
    </submittedName>
</protein>
<evidence type="ECO:0000313" key="1">
    <source>
        <dbReference type="EMBL" id="SMG25720.1"/>
    </source>
</evidence>
<organism evidence="1 2">
    <name type="scientific">Corynebacterium pollutisoli</name>
    <dbReference type="NCBI Taxonomy" id="1610489"/>
    <lineage>
        <taxon>Bacteria</taxon>
        <taxon>Bacillati</taxon>
        <taxon>Actinomycetota</taxon>
        <taxon>Actinomycetes</taxon>
        <taxon>Mycobacteriales</taxon>
        <taxon>Corynebacteriaceae</taxon>
        <taxon>Corynebacterium</taxon>
    </lineage>
</organism>
<dbReference type="OrthoDB" id="4410600at2"/>
<dbReference type="EMBL" id="FXAR01000004">
    <property type="protein sequence ID" value="SMG25720.1"/>
    <property type="molecule type" value="Genomic_DNA"/>
</dbReference>
<accession>A0A1X7JD45</accession>
<gene>
    <name evidence="1" type="ORF">SAMN06295981_1477</name>
</gene>
<proteinExistence type="predicted"/>
<name>A0A1X7JD45_9CORY</name>
<dbReference type="RefSeq" id="WP_085549596.1">
    <property type="nucleotide sequence ID" value="NZ_FXAR01000004.1"/>
</dbReference>
<keyword evidence="2" id="KW-1185">Reference proteome</keyword>
<evidence type="ECO:0000313" key="2">
    <source>
        <dbReference type="Proteomes" id="UP000193309"/>
    </source>
</evidence>
<reference evidence="2" key="1">
    <citation type="submission" date="2017-04" db="EMBL/GenBank/DDBJ databases">
        <authorList>
            <person name="Varghese N."/>
            <person name="Submissions S."/>
        </authorList>
    </citation>
    <scope>NUCLEOTIDE SEQUENCE [LARGE SCALE GENOMIC DNA]</scope>
    <source>
        <strain evidence="2">VDS</strain>
    </source>
</reference>